<dbReference type="GO" id="GO:0005737">
    <property type="term" value="C:cytoplasm"/>
    <property type="evidence" value="ECO:0007669"/>
    <property type="project" value="TreeGrafter"/>
</dbReference>
<proteinExistence type="predicted"/>
<dbReference type="InParanoid" id="A0A0V0QDX2"/>
<accession>A0A0V0QDX2</accession>
<keyword evidence="1" id="KW-0560">Oxidoreductase</keyword>
<comment type="caution">
    <text evidence="3">The sequence shown here is derived from an EMBL/GenBank/DDBJ whole genome shotgun (WGS) entry which is preliminary data.</text>
</comment>
<dbReference type="Pfam" id="PF05222">
    <property type="entry name" value="AlaDh_PNT_N"/>
    <property type="match status" value="1"/>
</dbReference>
<keyword evidence="4" id="KW-1185">Reference proteome</keyword>
<dbReference type="PANTHER" id="PTHR11133">
    <property type="entry name" value="SACCHAROPINE DEHYDROGENASE"/>
    <property type="match status" value="1"/>
</dbReference>
<dbReference type="InterPro" id="IPR007886">
    <property type="entry name" value="AlaDH/PNT_N"/>
</dbReference>
<reference evidence="3 4" key="1">
    <citation type="journal article" date="2015" name="Sci. Rep.">
        <title>Genome of the facultative scuticociliatosis pathogen Pseudocohnilembus persalinus provides insight into its virulence through horizontal gene transfer.</title>
        <authorList>
            <person name="Xiong J."/>
            <person name="Wang G."/>
            <person name="Cheng J."/>
            <person name="Tian M."/>
            <person name="Pan X."/>
            <person name="Warren A."/>
            <person name="Jiang C."/>
            <person name="Yuan D."/>
            <person name="Miao W."/>
        </authorList>
    </citation>
    <scope>NUCLEOTIDE SEQUENCE [LARGE SCALE GENOMIC DNA]</scope>
    <source>
        <strain evidence="3">36N120E</strain>
    </source>
</reference>
<dbReference type="AlphaFoldDB" id="A0A0V0QDX2"/>
<dbReference type="GO" id="GO:0004753">
    <property type="term" value="F:saccharopine dehydrogenase activity"/>
    <property type="evidence" value="ECO:0007669"/>
    <property type="project" value="TreeGrafter"/>
</dbReference>
<dbReference type="SUPFAM" id="SSF52283">
    <property type="entry name" value="Formate/glycerate dehydrogenase catalytic domain-like"/>
    <property type="match status" value="1"/>
</dbReference>
<organism evidence="3 4">
    <name type="scientific">Pseudocohnilembus persalinus</name>
    <name type="common">Ciliate</name>
    <dbReference type="NCBI Taxonomy" id="266149"/>
    <lineage>
        <taxon>Eukaryota</taxon>
        <taxon>Sar</taxon>
        <taxon>Alveolata</taxon>
        <taxon>Ciliophora</taxon>
        <taxon>Intramacronucleata</taxon>
        <taxon>Oligohymenophorea</taxon>
        <taxon>Scuticociliatia</taxon>
        <taxon>Philasterida</taxon>
        <taxon>Pseudocohnilembidae</taxon>
        <taxon>Pseudocohnilembus</taxon>
    </lineage>
</organism>
<dbReference type="OMA" id="YEHIPRM"/>
<feature type="domain" description="Alanine dehydrogenase/pyridine nucleotide transhydrogenase N-terminal" evidence="2">
    <location>
        <begin position="19"/>
        <end position="152"/>
    </location>
</feature>
<dbReference type="InterPro" id="IPR051168">
    <property type="entry name" value="AASS"/>
</dbReference>
<dbReference type="SMART" id="SM01003">
    <property type="entry name" value="AlaDh_PNT_N"/>
    <property type="match status" value="1"/>
</dbReference>
<dbReference type="Gene3D" id="3.40.50.720">
    <property type="entry name" value="NAD(P)-binding Rossmann-like Domain"/>
    <property type="match status" value="1"/>
</dbReference>
<dbReference type="OrthoDB" id="10059875at2759"/>
<sequence>MNIITNIADQNNNDLQYVGIRAEDYSKWERRAPITPQDMEEIQKRNPYVRFIVQSSRKRIFQDKEYEAVGAQISDDLSKCQLILGIKRPQNEQDILPDRSYIFFSHVIKTQAQNMGLLDTLLKKKIRFFDIECMHDERGKRVITFGKQGGIAATIDFLAGMGQFILQKGYSTPLLNIAYSYKYFNTVSAFDHLQKVGQEIFRKKLPQDICPLIIGITGKGGVAEGTWEVLGNLPIKIVDPDQLQYLVQDKNNVEHRTTIYVTHIDFKHQVKKIKTKSDKKHVFNNEDYKENPEKYEPIFAQKYLPYISVLYHTQYWDNRYPRLIENRQLTQLSKENKIRLLGICDISCDLKGAIEVLDTYTNPDKPFFIYDIITQYKEPQIKYKENNILYMGFDSQPSLLPYDSSIQCSNVLKKYIRHLIQVPYNAPFNKQNLPQALKNGMITLNGELTEDYKFIDLTRKRKAILGMPTQEPKMLQNVDIKMSGHLFDTGAINDVVVLLGQLKTKFVYLESDVGGKVSLISYVIIRINSHSVDKLNAAKIGIEKICQKKKIQFDIIKDIKVEEQSQPQPKL</sequence>
<dbReference type="Proteomes" id="UP000054937">
    <property type="component" value="Unassembled WGS sequence"/>
</dbReference>
<protein>
    <recommendedName>
        <fullName evidence="2">Alanine dehydrogenase/pyridine nucleotide transhydrogenase N-terminal domain-containing protein</fullName>
    </recommendedName>
</protein>
<evidence type="ECO:0000259" key="2">
    <source>
        <dbReference type="SMART" id="SM01003"/>
    </source>
</evidence>
<evidence type="ECO:0000313" key="4">
    <source>
        <dbReference type="Proteomes" id="UP000054937"/>
    </source>
</evidence>
<dbReference type="Gene3D" id="3.30.70.2690">
    <property type="entry name" value="LOR/SDH bifunctional enzyme, conserved domain"/>
    <property type="match status" value="1"/>
</dbReference>
<dbReference type="InterPro" id="IPR043009">
    <property type="entry name" value="LOR/SDH_bifunc_enz_cons_dom_sf"/>
</dbReference>
<dbReference type="GO" id="GO:0019878">
    <property type="term" value="P:lysine biosynthetic process via aminoadipic acid"/>
    <property type="evidence" value="ECO:0007669"/>
    <property type="project" value="TreeGrafter"/>
</dbReference>
<dbReference type="EMBL" id="LDAU01000192">
    <property type="protein sequence ID" value="KRX00401.1"/>
    <property type="molecule type" value="Genomic_DNA"/>
</dbReference>
<evidence type="ECO:0000256" key="1">
    <source>
        <dbReference type="ARBA" id="ARBA00023002"/>
    </source>
</evidence>
<evidence type="ECO:0000313" key="3">
    <source>
        <dbReference type="EMBL" id="KRX00401.1"/>
    </source>
</evidence>
<dbReference type="PANTHER" id="PTHR11133:SF22">
    <property type="entry name" value="ALPHA-AMINOADIPIC SEMIALDEHYDE SYNTHASE, MITOCHONDRIAL"/>
    <property type="match status" value="1"/>
</dbReference>
<gene>
    <name evidence="3" type="ORF">PPERSA_03622</name>
</gene>
<name>A0A0V0QDX2_PSEPJ</name>